<dbReference type="InterPro" id="IPR002201">
    <property type="entry name" value="Glyco_trans_9"/>
</dbReference>
<comment type="caution">
    <text evidence="3">The sequence shown here is derived from an EMBL/GenBank/DDBJ whole genome shotgun (WGS) entry which is preliminary data.</text>
</comment>
<dbReference type="RefSeq" id="WP_116852430.1">
    <property type="nucleotide sequence ID" value="NZ_QTJV01000001.1"/>
</dbReference>
<organism evidence="3 4">
    <name type="scientific">Chitinophaga silvisoli</name>
    <dbReference type="NCBI Taxonomy" id="2291814"/>
    <lineage>
        <taxon>Bacteria</taxon>
        <taxon>Pseudomonadati</taxon>
        <taxon>Bacteroidota</taxon>
        <taxon>Chitinophagia</taxon>
        <taxon>Chitinophagales</taxon>
        <taxon>Chitinophagaceae</taxon>
        <taxon>Chitinophaga</taxon>
    </lineage>
</organism>
<evidence type="ECO:0000313" key="3">
    <source>
        <dbReference type="EMBL" id="RFM37110.1"/>
    </source>
</evidence>
<dbReference type="PANTHER" id="PTHR30160:SF1">
    <property type="entry name" value="LIPOPOLYSACCHARIDE 1,2-N-ACETYLGLUCOSAMINETRANSFERASE-RELATED"/>
    <property type="match status" value="1"/>
</dbReference>
<keyword evidence="1" id="KW-0328">Glycosyltransferase</keyword>
<dbReference type="GO" id="GO:0009244">
    <property type="term" value="P:lipopolysaccharide core region biosynthetic process"/>
    <property type="evidence" value="ECO:0007669"/>
    <property type="project" value="TreeGrafter"/>
</dbReference>
<gene>
    <name evidence="3" type="ORF">DXN04_04415</name>
</gene>
<evidence type="ECO:0000256" key="1">
    <source>
        <dbReference type="ARBA" id="ARBA00022676"/>
    </source>
</evidence>
<dbReference type="GO" id="GO:0008713">
    <property type="term" value="F:ADP-heptose-lipopolysaccharide heptosyltransferase activity"/>
    <property type="evidence" value="ECO:0007669"/>
    <property type="project" value="TreeGrafter"/>
</dbReference>
<dbReference type="InterPro" id="IPR051199">
    <property type="entry name" value="LPS_LOS_Heptosyltrfase"/>
</dbReference>
<dbReference type="CDD" id="cd03789">
    <property type="entry name" value="GT9_LPS_heptosyltransferase"/>
    <property type="match status" value="1"/>
</dbReference>
<evidence type="ECO:0000313" key="4">
    <source>
        <dbReference type="Proteomes" id="UP000261174"/>
    </source>
</evidence>
<evidence type="ECO:0000256" key="2">
    <source>
        <dbReference type="ARBA" id="ARBA00022679"/>
    </source>
</evidence>
<dbReference type="PANTHER" id="PTHR30160">
    <property type="entry name" value="TETRAACYLDISACCHARIDE 4'-KINASE-RELATED"/>
    <property type="match status" value="1"/>
</dbReference>
<dbReference type="SUPFAM" id="SSF53756">
    <property type="entry name" value="UDP-Glycosyltransferase/glycogen phosphorylase"/>
    <property type="match status" value="1"/>
</dbReference>
<protein>
    <submittedName>
        <fullName evidence="3">Glycosyltransferase family 9 protein</fullName>
    </submittedName>
</protein>
<proteinExistence type="predicted"/>
<dbReference type="EMBL" id="QTJV01000001">
    <property type="protein sequence ID" value="RFM37110.1"/>
    <property type="molecule type" value="Genomic_DNA"/>
</dbReference>
<dbReference type="Gene3D" id="3.40.50.2000">
    <property type="entry name" value="Glycogen Phosphorylase B"/>
    <property type="match status" value="2"/>
</dbReference>
<dbReference type="Pfam" id="PF01075">
    <property type="entry name" value="Glyco_transf_9"/>
    <property type="match status" value="1"/>
</dbReference>
<keyword evidence="4" id="KW-1185">Reference proteome</keyword>
<dbReference type="GO" id="GO:0005829">
    <property type="term" value="C:cytosol"/>
    <property type="evidence" value="ECO:0007669"/>
    <property type="project" value="TreeGrafter"/>
</dbReference>
<accession>A0A3E1PAL8</accession>
<dbReference type="OrthoDB" id="9797795at2"/>
<name>A0A3E1PAL8_9BACT</name>
<dbReference type="Proteomes" id="UP000261174">
    <property type="component" value="Unassembled WGS sequence"/>
</dbReference>
<keyword evidence="2 3" id="KW-0808">Transferase</keyword>
<reference evidence="3 4" key="1">
    <citation type="submission" date="2018-08" db="EMBL/GenBank/DDBJ databases">
        <title>Chitinophaga sp. K20C18050901, a novel bacterium isolated from forest soil.</title>
        <authorList>
            <person name="Wang C."/>
        </authorList>
    </citation>
    <scope>NUCLEOTIDE SEQUENCE [LARGE SCALE GENOMIC DNA]</scope>
    <source>
        <strain evidence="3 4">K20C18050901</strain>
    </source>
</reference>
<dbReference type="AlphaFoldDB" id="A0A3E1PAL8"/>
<sequence>MNFAGNLQKIAIFRALQLGDMLCAIPAIRALRTVYPDAHITLLGLPWEESLLTRFPGYFDAFIEFPGYPGLPEQEPDLKGFPAFLKAMQQEQFDLVLQMQGNGSIVNPMLTLFNGRYTAGYWRREDYCPDPALFLEYPDHVNEIERHLLLMNHLGIPSQGKELEFPITPQDKDEFEQLQLPLTPGEYICIHPGSRGSWRQWPTELFASLADHFASLGWQIVLTGTKEEIPLTMEVASQMQYTAINAAGITTLGSLAVMIKHARALFSNCTGVSHIAAALQTPSIVISMDGEPDRWGPLNKQLHYTIDWTREQHYDRVQNWSEHLLAQTARRPILQ</sequence>